<dbReference type="EMBL" id="CP026952">
    <property type="protein sequence ID" value="AWB91174.1"/>
    <property type="molecule type" value="Genomic_DNA"/>
</dbReference>
<dbReference type="KEGG" id="aez:C3E78_02460"/>
<reference evidence="2" key="1">
    <citation type="submission" date="2018-01" db="EMBL/GenBank/DDBJ databases">
        <authorList>
            <person name="Li J."/>
        </authorList>
    </citation>
    <scope>NUCLEOTIDE SEQUENCE [LARGE SCALE GENOMIC DNA]</scope>
    <source>
        <strain evidence="2">592</strain>
    </source>
</reference>
<accession>A0A2S0WIR5</accession>
<dbReference type="Proteomes" id="UP000244384">
    <property type="component" value="Chromosome"/>
</dbReference>
<accession>A0A5F2EQE0</accession>
<evidence type="ECO:0000313" key="1">
    <source>
        <dbReference type="EMBL" id="AWB91174.1"/>
    </source>
</evidence>
<sequence>MLTLNDLGARRMPEPLDSRLRDDDALDEIELTSRLIIAASSKDGHLTQSEVDEILGITNAG</sequence>
<dbReference type="OrthoDB" id="3749016at2"/>
<keyword evidence="2" id="KW-1185">Reference proteome</keyword>
<organism evidence="1 2">
    <name type="scientific">Aeromicrobium chenweiae</name>
    <dbReference type="NCBI Taxonomy" id="2079793"/>
    <lineage>
        <taxon>Bacteria</taxon>
        <taxon>Bacillati</taxon>
        <taxon>Actinomycetota</taxon>
        <taxon>Actinomycetes</taxon>
        <taxon>Propionibacteriales</taxon>
        <taxon>Nocardioidaceae</taxon>
        <taxon>Aeromicrobium</taxon>
    </lineage>
</organism>
<gene>
    <name evidence="1" type="ORF">C3E78_02460</name>
</gene>
<protein>
    <submittedName>
        <fullName evidence="1">Uncharacterized protein</fullName>
    </submittedName>
</protein>
<evidence type="ECO:0000313" key="2">
    <source>
        <dbReference type="Proteomes" id="UP000244384"/>
    </source>
</evidence>
<dbReference type="AlphaFoldDB" id="A0A2S0WIR5"/>
<dbReference type="RefSeq" id="WP_108576820.1">
    <property type="nucleotide sequence ID" value="NZ_CP026952.1"/>
</dbReference>
<name>A0A2S0WIR5_9ACTN</name>
<proteinExistence type="predicted"/>